<keyword evidence="3" id="KW-1185">Reference proteome</keyword>
<evidence type="ECO:0000313" key="2">
    <source>
        <dbReference type="EMBL" id="CEM21247.1"/>
    </source>
</evidence>
<sequence length="120" mass="13424">MPPKIVSSVSDEETFKSIVFSNEDPRLHIVDVYTQWCGPCNQMMPLFKSLSINVDFFEERVNILQVCAATIGDFEKYEGTSQPTFLLYREGSLVAEVKGANAPVLLKTIDQNLPPPPDTD</sequence>
<dbReference type="PROSITE" id="PS51352">
    <property type="entry name" value="THIOREDOXIN_2"/>
    <property type="match status" value="1"/>
</dbReference>
<reference evidence="2 3" key="1">
    <citation type="submission" date="2014-11" db="EMBL/GenBank/DDBJ databases">
        <authorList>
            <person name="Zhu J."/>
            <person name="Qi W."/>
            <person name="Song R."/>
        </authorList>
    </citation>
    <scope>NUCLEOTIDE SEQUENCE [LARGE SCALE GENOMIC DNA]</scope>
</reference>
<dbReference type="PANTHER" id="PTHR46135">
    <property type="entry name" value="NME/NM23 FAMILY MEMBER 8"/>
    <property type="match status" value="1"/>
</dbReference>
<dbReference type="Pfam" id="PF00085">
    <property type="entry name" value="Thioredoxin"/>
    <property type="match status" value="1"/>
</dbReference>
<dbReference type="PANTHER" id="PTHR46135:SF3">
    <property type="entry name" value="NME_NM23 FAMILY MEMBER 8"/>
    <property type="match status" value="1"/>
</dbReference>
<evidence type="ECO:0000259" key="1">
    <source>
        <dbReference type="PROSITE" id="PS51352"/>
    </source>
</evidence>
<dbReference type="InterPro" id="IPR051766">
    <property type="entry name" value="TXND_domain-containing"/>
</dbReference>
<feature type="domain" description="Thioredoxin" evidence="1">
    <location>
        <begin position="1"/>
        <end position="114"/>
    </location>
</feature>
<dbReference type="Proteomes" id="UP000041254">
    <property type="component" value="Unassembled WGS sequence"/>
</dbReference>
<dbReference type="SUPFAM" id="SSF52833">
    <property type="entry name" value="Thioredoxin-like"/>
    <property type="match status" value="1"/>
</dbReference>
<dbReference type="EMBL" id="CDMY01000539">
    <property type="protein sequence ID" value="CEM21247.1"/>
    <property type="molecule type" value="Genomic_DNA"/>
</dbReference>
<accession>A0A0G4G0U1</accession>
<dbReference type="PROSITE" id="PS00194">
    <property type="entry name" value="THIOREDOXIN_1"/>
    <property type="match status" value="1"/>
</dbReference>
<dbReference type="InterPro" id="IPR013766">
    <property type="entry name" value="Thioredoxin_domain"/>
</dbReference>
<dbReference type="OrthoDB" id="10263751at2759"/>
<dbReference type="InParanoid" id="A0A0G4G0U1"/>
<dbReference type="PhylomeDB" id="A0A0G4G0U1"/>
<evidence type="ECO:0000313" key="3">
    <source>
        <dbReference type="Proteomes" id="UP000041254"/>
    </source>
</evidence>
<dbReference type="InterPro" id="IPR017937">
    <property type="entry name" value="Thioredoxin_CS"/>
</dbReference>
<proteinExistence type="predicted"/>
<gene>
    <name evidence="2" type="ORF">Vbra_9571</name>
</gene>
<organism evidence="2 3">
    <name type="scientific">Vitrella brassicaformis (strain CCMP3155)</name>
    <dbReference type="NCBI Taxonomy" id="1169540"/>
    <lineage>
        <taxon>Eukaryota</taxon>
        <taxon>Sar</taxon>
        <taxon>Alveolata</taxon>
        <taxon>Colpodellida</taxon>
        <taxon>Vitrellaceae</taxon>
        <taxon>Vitrella</taxon>
    </lineage>
</organism>
<name>A0A0G4G0U1_VITBC</name>
<dbReference type="VEuPathDB" id="CryptoDB:Vbra_9571"/>
<dbReference type="STRING" id="1169540.A0A0G4G0U1"/>
<protein>
    <recommendedName>
        <fullName evidence="1">Thioredoxin domain-containing protein</fullName>
    </recommendedName>
</protein>
<dbReference type="AlphaFoldDB" id="A0A0G4G0U1"/>
<dbReference type="OMA" id="CKIMEPT"/>
<dbReference type="Gene3D" id="3.40.30.10">
    <property type="entry name" value="Glutaredoxin"/>
    <property type="match status" value="1"/>
</dbReference>
<dbReference type="InterPro" id="IPR036249">
    <property type="entry name" value="Thioredoxin-like_sf"/>
</dbReference>